<evidence type="ECO:0000256" key="1">
    <source>
        <dbReference type="SAM" id="SignalP"/>
    </source>
</evidence>
<gene>
    <name evidence="2" type="primary">Bm7880</name>
    <name evidence="2" type="ORF">BM_BM7880</name>
</gene>
<reference evidence="3" key="1">
    <citation type="journal article" date="2007" name="Science">
        <title>Draft genome of the filarial nematode parasite Brugia malayi.</title>
        <authorList>
            <person name="Ghedin E."/>
            <person name="Wang S."/>
            <person name="Spiro D."/>
            <person name="Caler E."/>
            <person name="Zhao Q."/>
            <person name="Crabtree J."/>
            <person name="Allen J.E."/>
            <person name="Delcher A.L."/>
            <person name="Guiliano D.B."/>
            <person name="Miranda-Saavedra D."/>
            <person name="Angiuoli S.V."/>
            <person name="Creasy T."/>
            <person name="Amedeo P."/>
            <person name="Haas B."/>
            <person name="El-Sayed N.M."/>
            <person name="Wortman J.R."/>
            <person name="Feldblyum T."/>
            <person name="Tallon L."/>
            <person name="Schatz M."/>
            <person name="Shumway M."/>
            <person name="Koo H."/>
            <person name="Salzberg S.L."/>
            <person name="Schobel S."/>
            <person name="Pertea M."/>
            <person name="Pop M."/>
            <person name="White O."/>
            <person name="Barton G.J."/>
            <person name="Carlow C.K."/>
            <person name="Crawford M.J."/>
            <person name="Daub J."/>
            <person name="Dimmic M.W."/>
            <person name="Estes C.F."/>
            <person name="Foster J.M."/>
            <person name="Ganatra M."/>
            <person name="Gregory W.F."/>
            <person name="Johnson N.M."/>
            <person name="Jin J."/>
            <person name="Komuniecki R."/>
            <person name="Korf I."/>
            <person name="Kumar S."/>
            <person name="Laney S."/>
            <person name="Li B.W."/>
            <person name="Li W."/>
            <person name="Lindblom T.H."/>
            <person name="Lustigman S."/>
            <person name="Ma D."/>
            <person name="Maina C.V."/>
            <person name="Martin D.M."/>
            <person name="McCarter J.P."/>
            <person name="McReynolds L."/>
            <person name="Mitreva M."/>
            <person name="Nutman T.B."/>
            <person name="Parkinson J."/>
            <person name="Peregrin-Alvarez J.M."/>
            <person name="Poole C."/>
            <person name="Ren Q."/>
            <person name="Saunders L."/>
            <person name="Sluder A.E."/>
            <person name="Smith K."/>
            <person name="Stanke M."/>
            <person name="Unnasch T.R."/>
            <person name="Ware J."/>
            <person name="Wei A.D."/>
            <person name="Weil G."/>
            <person name="Williams D.J."/>
            <person name="Zhang Y."/>
            <person name="Williams S.A."/>
            <person name="Fraser-Liggett C."/>
            <person name="Slatko B."/>
            <person name="Blaxter M.L."/>
            <person name="Scott A.L."/>
        </authorList>
    </citation>
    <scope>NUCLEOTIDE SEQUENCE</scope>
    <source>
        <strain evidence="3">FR3</strain>
    </source>
</reference>
<protein>
    <submittedName>
        <fullName evidence="4">Bm7880</fullName>
    </submittedName>
</protein>
<evidence type="ECO:0000313" key="3">
    <source>
        <dbReference type="Proteomes" id="UP000006672"/>
    </source>
</evidence>
<name>A0A4E9EUK3_BRUMA</name>
<keyword evidence="1" id="KW-0732">Signal</keyword>
<dbReference type="Proteomes" id="UP000006672">
    <property type="component" value="Unassembled WGS sequence"/>
</dbReference>
<dbReference type="GeneID" id="6096028"/>
<accession>A0A8L7TI77</accession>
<dbReference type="WBParaSite" id="Bm7880.1">
    <property type="protein sequence ID" value="Bm7880.1"/>
    <property type="gene ID" value="WBGene00228141"/>
</dbReference>
<keyword evidence="3" id="KW-1185">Reference proteome</keyword>
<evidence type="ECO:0000313" key="4">
    <source>
        <dbReference type="WBParaSite" id="Bm7880.1"/>
    </source>
</evidence>
<dbReference type="EMBL" id="CAAKNF010000196">
    <property type="protein sequence ID" value="VIO87877.1"/>
    <property type="molecule type" value="Genomic_DNA"/>
</dbReference>
<dbReference type="AlphaFoldDB" id="A0A4E9EUK3"/>
<dbReference type="CTD" id="6096028"/>
<feature type="chain" id="PRO_5023813345" evidence="1">
    <location>
        <begin position="18"/>
        <end position="942"/>
    </location>
</feature>
<feature type="signal peptide" evidence="1">
    <location>
        <begin position="1"/>
        <end position="17"/>
    </location>
</feature>
<dbReference type="KEGG" id="bmy:BM_BM7880"/>
<organism evidence="2">
    <name type="scientific">Brugia malayi</name>
    <name type="common">Filarial nematode worm</name>
    <dbReference type="NCBI Taxonomy" id="6279"/>
    <lineage>
        <taxon>Eukaryota</taxon>
        <taxon>Metazoa</taxon>
        <taxon>Ecdysozoa</taxon>
        <taxon>Nematoda</taxon>
        <taxon>Chromadorea</taxon>
        <taxon>Rhabditida</taxon>
        <taxon>Spirurina</taxon>
        <taxon>Spiruromorpha</taxon>
        <taxon>Filarioidea</taxon>
        <taxon>Onchocercidae</taxon>
        <taxon>Brugia</taxon>
    </lineage>
</organism>
<sequence length="942" mass="108947">MACYILTALVAITSILSMDETEKDLFESVGDLPEWLYIDWVCQNRCPPRRVVDDYTLPSVQYSLPSFVKLSTFSFNVNMLYTDRGIKTVFRCLRFLYQQIAHDSSETAIIDLDRSLSYLTAFAQNMELDGDMETLNKIAREFKFFLVQAGSLSHYIASDGLFTTRNVETNYIFHALLITWMKAVRISTFFKRFSGFEKLYPVGDALSSAEQLSMLVSYGLLLSASRTDRPCICRCVTAAWHQLCILNREMFWSNMVKLLSLCTNGLHYYPPENLSSEMFLDLCNIGNSVSAKTFLEIICEFGSGFDDPYIVSGKASGSYVECLQQIASKLSEKQYVLRKLFFLFDKDPGDSLLGTESILQYFFTYLCSNIMEPLDQELEFYPTNGKVWKDFLFSCCNDNTGDKYNDWILFIRLMSMLIKRSEPVWRAMKPRIFSKFPAKRFREMPIHSLICVFSLFISCLHNIDMEETSNKVISLATSAFDPSDKERHEVLIRAIQCTKYILDENRYDSSQAIATLIALMGKLDDKKDVSLYIECCICVAEKVSEIGSLARFLPFMNDMDLEQLFAVVVHYRTENSILWNAAINHLKSPNFPIIVNYIVKQLAIKFERSQSAFQNMRQVVQNLLTEKSYKLEVCLYFLREFLRTANNAIYPVELIVPIWLVVAFEKPNTDELNDISESICKNLRVSFRKNGLYFEAFSVDSSSTIHSIRWLFETVSKNANSKKWIHENIMSWSELLVSPLHRILMNAEETTVIHCCRIMSYLYMHAAQQIYKPPSECNFNRSPFVQLCKLILQNVLLMREFPAMFVREVLPNYMIGMLSLPVHSTPYLLRVVSDVLEKHLDDNFLKEIFKSMLKEKPQLITALYASSKVGTRLYKALPSVSINTSVRKNEGNLRSKKANLHKHFRQCYTKELTIKTRNCHEIDNFKLKKSSMKKMENKKSQN</sequence>
<evidence type="ECO:0000313" key="2">
    <source>
        <dbReference type="EMBL" id="VIO87877.1"/>
    </source>
</evidence>
<proteinExistence type="predicted"/>
<reference evidence="4" key="3">
    <citation type="submission" date="2022-04" db="UniProtKB">
        <authorList>
            <consortium name="WormBaseParasite"/>
        </authorList>
    </citation>
    <scope>IDENTIFICATION</scope>
</reference>
<dbReference type="RefSeq" id="XP_042930463.1">
    <property type="nucleotide sequence ID" value="XM_043074529.1"/>
</dbReference>
<accession>A0A4E9EUK3</accession>
<reference evidence="2" key="2">
    <citation type="submission" date="2019-04" db="EMBL/GenBank/DDBJ databases">
        <authorList>
            <person name="Howe K."/>
            <person name="Paulini M."/>
            <person name="Williams G."/>
        </authorList>
    </citation>
    <scope>NUCLEOTIDE SEQUENCE [LARGE SCALE GENOMIC DNA]</scope>
    <source>
        <strain evidence="2">FR3</strain>
    </source>
</reference>
<dbReference type="OrthoDB" id="8193282at2759"/>